<organism evidence="13 14">
    <name type="scientific">Candidatus Berkelbacteria bacterium Licking1014_7</name>
    <dbReference type="NCBI Taxonomy" id="2017147"/>
    <lineage>
        <taxon>Bacteria</taxon>
        <taxon>Candidatus Berkelbacteria</taxon>
    </lineage>
</organism>
<dbReference type="InterPro" id="IPR000620">
    <property type="entry name" value="EamA_dom"/>
</dbReference>
<dbReference type="GO" id="GO:0009103">
    <property type="term" value="P:lipopolysaccharide biosynthetic process"/>
    <property type="evidence" value="ECO:0007669"/>
    <property type="project" value="UniProtKB-KW"/>
</dbReference>
<keyword evidence="10 11" id="KW-0472">Membrane</keyword>
<reference evidence="13 14" key="1">
    <citation type="submission" date="2017-07" db="EMBL/GenBank/DDBJ databases">
        <title>Mechanisms for carbon and nitrogen cycling indicate functional differentiation within the Candidate Phyla Radiation.</title>
        <authorList>
            <person name="Danczak R.E."/>
            <person name="Johnston M.D."/>
            <person name="Kenah C."/>
            <person name="Slattery M."/>
            <person name="Wrighton K.C."/>
            <person name="Wilkins M.J."/>
        </authorList>
    </citation>
    <scope>NUCLEOTIDE SEQUENCE [LARGE SCALE GENOMIC DNA]</scope>
    <source>
        <strain evidence="13">Licking1014_7</strain>
    </source>
</reference>
<dbReference type="Pfam" id="PF00892">
    <property type="entry name" value="EamA"/>
    <property type="match status" value="1"/>
</dbReference>
<keyword evidence="2" id="KW-1003">Cell membrane</keyword>
<gene>
    <name evidence="13" type="ORF">CEN89_385</name>
</gene>
<accession>A0A554LJ43</accession>
<evidence type="ECO:0000256" key="9">
    <source>
        <dbReference type="ARBA" id="ARBA00023098"/>
    </source>
</evidence>
<feature type="transmembrane region" description="Helical" evidence="11">
    <location>
        <begin position="76"/>
        <end position="96"/>
    </location>
</feature>
<dbReference type="Gene3D" id="1.10.3730.20">
    <property type="match status" value="1"/>
</dbReference>
<evidence type="ECO:0000313" key="14">
    <source>
        <dbReference type="Proteomes" id="UP000315689"/>
    </source>
</evidence>
<keyword evidence="8 11" id="KW-1133">Transmembrane helix</keyword>
<evidence type="ECO:0000256" key="6">
    <source>
        <dbReference type="ARBA" id="ARBA00022692"/>
    </source>
</evidence>
<evidence type="ECO:0000256" key="3">
    <source>
        <dbReference type="ARBA" id="ARBA00022516"/>
    </source>
</evidence>
<comment type="caution">
    <text evidence="13">The sequence shown here is derived from an EMBL/GenBank/DDBJ whole genome shotgun (WGS) entry which is preliminary data.</text>
</comment>
<comment type="subcellular location">
    <subcellularLocation>
        <location evidence="1">Cell membrane</location>
        <topology evidence="1">Multi-pass membrane protein</topology>
    </subcellularLocation>
</comment>
<dbReference type="SUPFAM" id="SSF103481">
    <property type="entry name" value="Multidrug resistance efflux transporter EmrE"/>
    <property type="match status" value="1"/>
</dbReference>
<evidence type="ECO:0000256" key="1">
    <source>
        <dbReference type="ARBA" id="ARBA00004651"/>
    </source>
</evidence>
<keyword evidence="4" id="KW-0997">Cell inner membrane</keyword>
<feature type="transmembrane region" description="Helical" evidence="11">
    <location>
        <begin position="49"/>
        <end position="69"/>
    </location>
</feature>
<name>A0A554LJ43_9BACT</name>
<dbReference type="PANTHER" id="PTHR30561:SF9">
    <property type="entry name" value="4-AMINO-4-DEOXY-L-ARABINOSE-PHOSPHOUNDECAPRENOL FLIPPASE SUBUNIT ARNF-RELATED"/>
    <property type="match status" value="1"/>
</dbReference>
<evidence type="ECO:0000256" key="8">
    <source>
        <dbReference type="ARBA" id="ARBA00022989"/>
    </source>
</evidence>
<dbReference type="InterPro" id="IPR037185">
    <property type="entry name" value="EmrE-like"/>
</dbReference>
<dbReference type="Proteomes" id="UP000315689">
    <property type="component" value="Unassembled WGS sequence"/>
</dbReference>
<keyword evidence="5" id="KW-0441">Lipid A biosynthesis</keyword>
<keyword evidence="9" id="KW-0443">Lipid metabolism</keyword>
<keyword evidence="6 11" id="KW-0812">Transmembrane</keyword>
<feature type="domain" description="EamA" evidence="12">
    <location>
        <begin position="51"/>
        <end position="119"/>
    </location>
</feature>
<dbReference type="GO" id="GO:0005886">
    <property type="term" value="C:plasma membrane"/>
    <property type="evidence" value="ECO:0007669"/>
    <property type="project" value="UniProtKB-SubCell"/>
</dbReference>
<keyword evidence="7" id="KW-0448">Lipopolysaccharide biosynthesis</keyword>
<evidence type="ECO:0000256" key="4">
    <source>
        <dbReference type="ARBA" id="ARBA00022519"/>
    </source>
</evidence>
<keyword evidence="3" id="KW-0444">Lipid biosynthesis</keyword>
<evidence type="ECO:0000256" key="5">
    <source>
        <dbReference type="ARBA" id="ARBA00022556"/>
    </source>
</evidence>
<evidence type="ECO:0000259" key="12">
    <source>
        <dbReference type="Pfam" id="PF00892"/>
    </source>
</evidence>
<dbReference type="PANTHER" id="PTHR30561">
    <property type="entry name" value="SMR FAMILY PROTON-DEPENDENT DRUG EFFLUX TRANSPORTER SUGE"/>
    <property type="match status" value="1"/>
</dbReference>
<proteinExistence type="predicted"/>
<sequence>MIYKILLLVAILFNVIAQVVLKIFARGTHSAGSGLDIATKLKVFLTNPLFWITLVFYGLSFVLYTVALSKIELSRAYPVSSIGAIVLILIISALFLGESLNIYKVAGIVLCLIGIVVIFR</sequence>
<evidence type="ECO:0000256" key="2">
    <source>
        <dbReference type="ARBA" id="ARBA00022475"/>
    </source>
</evidence>
<dbReference type="InterPro" id="IPR000390">
    <property type="entry name" value="Small_drug/metabolite_transptr"/>
</dbReference>
<evidence type="ECO:0000256" key="7">
    <source>
        <dbReference type="ARBA" id="ARBA00022985"/>
    </source>
</evidence>
<dbReference type="EMBL" id="VMGK01000011">
    <property type="protein sequence ID" value="TSC92867.1"/>
    <property type="molecule type" value="Genomic_DNA"/>
</dbReference>
<evidence type="ECO:0000256" key="11">
    <source>
        <dbReference type="SAM" id="Phobius"/>
    </source>
</evidence>
<protein>
    <recommendedName>
        <fullName evidence="12">EamA domain-containing protein</fullName>
    </recommendedName>
</protein>
<evidence type="ECO:0000256" key="10">
    <source>
        <dbReference type="ARBA" id="ARBA00023136"/>
    </source>
</evidence>
<dbReference type="AlphaFoldDB" id="A0A554LJ43"/>
<feature type="transmembrane region" description="Helical" evidence="11">
    <location>
        <begin position="102"/>
        <end position="119"/>
    </location>
</feature>
<evidence type="ECO:0000313" key="13">
    <source>
        <dbReference type="EMBL" id="TSC92867.1"/>
    </source>
</evidence>
<dbReference type="GO" id="GO:0022857">
    <property type="term" value="F:transmembrane transporter activity"/>
    <property type="evidence" value="ECO:0007669"/>
    <property type="project" value="InterPro"/>
</dbReference>